<keyword evidence="3" id="KW-1185">Reference proteome</keyword>
<protein>
    <submittedName>
        <fullName evidence="2">Uncharacterized protein</fullName>
    </submittedName>
</protein>
<accession>A0A6I4T3G1</accession>
<dbReference type="OrthoDB" id="7873635at2"/>
<feature type="compositionally biased region" description="Polar residues" evidence="1">
    <location>
        <begin position="35"/>
        <end position="45"/>
    </location>
</feature>
<sequence length="80" mass="8629">MMGLLKLAALGTLGYVGYKYYEKNKDGGAAYAEGQGSNSNFSNVRDSGPNAMRDKPARSWNEADEDSDQSFPASDPPANY</sequence>
<dbReference type="EMBL" id="WTYT01000003">
    <property type="protein sequence ID" value="MXO65804.1"/>
    <property type="molecule type" value="Genomic_DNA"/>
</dbReference>
<evidence type="ECO:0000313" key="2">
    <source>
        <dbReference type="EMBL" id="MXO65804.1"/>
    </source>
</evidence>
<evidence type="ECO:0000313" key="3">
    <source>
        <dbReference type="Proteomes" id="UP000438476"/>
    </source>
</evidence>
<dbReference type="Proteomes" id="UP000438476">
    <property type="component" value="Unassembled WGS sequence"/>
</dbReference>
<organism evidence="2 3">
    <name type="scientific">Altericroceibacterium endophyticum</name>
    <dbReference type="NCBI Taxonomy" id="1808508"/>
    <lineage>
        <taxon>Bacteria</taxon>
        <taxon>Pseudomonadati</taxon>
        <taxon>Pseudomonadota</taxon>
        <taxon>Alphaproteobacteria</taxon>
        <taxon>Sphingomonadales</taxon>
        <taxon>Erythrobacteraceae</taxon>
        <taxon>Altericroceibacterium</taxon>
    </lineage>
</organism>
<comment type="caution">
    <text evidence="2">The sequence shown here is derived from an EMBL/GenBank/DDBJ whole genome shotgun (WGS) entry which is preliminary data.</text>
</comment>
<dbReference type="AlphaFoldDB" id="A0A6I4T3G1"/>
<proteinExistence type="predicted"/>
<evidence type="ECO:0000256" key="1">
    <source>
        <dbReference type="SAM" id="MobiDB-lite"/>
    </source>
</evidence>
<feature type="region of interest" description="Disordered" evidence="1">
    <location>
        <begin position="32"/>
        <end position="80"/>
    </location>
</feature>
<name>A0A6I4T3G1_9SPHN</name>
<gene>
    <name evidence="2" type="ORF">GRI91_08560</name>
</gene>
<reference evidence="2 3" key="1">
    <citation type="submission" date="2019-12" db="EMBL/GenBank/DDBJ databases">
        <title>Genomic-based taxomic classification of the family Erythrobacteraceae.</title>
        <authorList>
            <person name="Xu L."/>
        </authorList>
    </citation>
    <scope>NUCLEOTIDE SEQUENCE [LARGE SCALE GENOMIC DNA]</scope>
    <source>
        <strain evidence="2 3">LMG 29518</strain>
    </source>
</reference>